<dbReference type="Proteomes" id="UP000887565">
    <property type="component" value="Unplaced"/>
</dbReference>
<dbReference type="Gene3D" id="3.30.830.10">
    <property type="entry name" value="Metalloenzyme, LuxS/M16 peptidase-like"/>
    <property type="match status" value="2"/>
</dbReference>
<keyword evidence="3" id="KW-1185">Reference proteome</keyword>
<dbReference type="InterPro" id="IPR011249">
    <property type="entry name" value="Metalloenz_LuxS/M16"/>
</dbReference>
<dbReference type="InterPro" id="IPR050626">
    <property type="entry name" value="Peptidase_M16"/>
</dbReference>
<evidence type="ECO:0000259" key="2">
    <source>
        <dbReference type="Pfam" id="PF05193"/>
    </source>
</evidence>
<dbReference type="InterPro" id="IPR007863">
    <property type="entry name" value="Peptidase_M16_C"/>
</dbReference>
<dbReference type="WBParaSite" id="nRc.2.0.1.t08028-RA">
    <property type="protein sequence ID" value="nRc.2.0.1.t08028-RA"/>
    <property type="gene ID" value="nRc.2.0.1.g08028"/>
</dbReference>
<evidence type="ECO:0000313" key="3">
    <source>
        <dbReference type="Proteomes" id="UP000887565"/>
    </source>
</evidence>
<keyword evidence="1" id="KW-0479">Metal-binding</keyword>
<reference evidence="4" key="1">
    <citation type="submission" date="2022-11" db="UniProtKB">
        <authorList>
            <consortium name="WormBaseParasite"/>
        </authorList>
    </citation>
    <scope>IDENTIFICATION</scope>
</reference>
<dbReference type="SUPFAM" id="SSF63411">
    <property type="entry name" value="LuxS/MPP-like metallohydrolase"/>
    <property type="match status" value="2"/>
</dbReference>
<feature type="domain" description="Peptidase M16 C-terminal" evidence="2">
    <location>
        <begin position="116"/>
        <end position="285"/>
    </location>
</feature>
<accession>A0A915I1L9</accession>
<protein>
    <submittedName>
        <fullName evidence="4">Peptidase M16 C-terminal domain-containing protein</fullName>
    </submittedName>
</protein>
<name>A0A915I1L9_ROMCU</name>
<dbReference type="PANTHER" id="PTHR43690:SF18">
    <property type="entry name" value="INSULIN-DEGRADING ENZYME-RELATED"/>
    <property type="match status" value="1"/>
</dbReference>
<sequence>MRSVFRKTNLTKRTDNDLTSSDDCSIRDDSTTFDFYQNATSGKDKLYNLVQQLKNMKFETQLIDKEVNNVDEGHPDYITLPTAHDRFRYNSYANAFRGRKALGKAFNKITNKKLILKEMINFYDKHYSADKILVVLSQTNIYDNQEKYMELLSTIPKRKSTTTTPYKVGYEIRAPNEKILQLYFPMRNANLANEASCNYFQYYFFNTKVSNGFEWMLTESGLVNDVSTSCFPTSWSHKDVVFQIAIELTENGLKNTKKVLELIFSYLNRIKSKNIEKWVHEEVIKDMDPYAAKIKYNLKYLSNLIMFWSADNGIQLVEIQGAMLDKIQTIHLKEADAVEMPVKNLNLEGQPCTQMPEEFELPE</sequence>
<dbReference type="AlphaFoldDB" id="A0A915I1L9"/>
<evidence type="ECO:0000256" key="1">
    <source>
        <dbReference type="ARBA" id="ARBA00022723"/>
    </source>
</evidence>
<evidence type="ECO:0000313" key="4">
    <source>
        <dbReference type="WBParaSite" id="nRc.2.0.1.t08028-RA"/>
    </source>
</evidence>
<dbReference type="Pfam" id="PF05193">
    <property type="entry name" value="Peptidase_M16_C"/>
    <property type="match status" value="1"/>
</dbReference>
<dbReference type="GO" id="GO:0046872">
    <property type="term" value="F:metal ion binding"/>
    <property type="evidence" value="ECO:0007669"/>
    <property type="project" value="UniProtKB-KW"/>
</dbReference>
<proteinExistence type="predicted"/>
<dbReference type="PANTHER" id="PTHR43690">
    <property type="entry name" value="NARDILYSIN"/>
    <property type="match status" value="1"/>
</dbReference>
<organism evidence="3 4">
    <name type="scientific">Romanomermis culicivorax</name>
    <name type="common">Nematode worm</name>
    <dbReference type="NCBI Taxonomy" id="13658"/>
    <lineage>
        <taxon>Eukaryota</taxon>
        <taxon>Metazoa</taxon>
        <taxon>Ecdysozoa</taxon>
        <taxon>Nematoda</taxon>
        <taxon>Enoplea</taxon>
        <taxon>Dorylaimia</taxon>
        <taxon>Mermithida</taxon>
        <taxon>Mermithoidea</taxon>
        <taxon>Mermithidae</taxon>
        <taxon>Romanomermis</taxon>
    </lineage>
</organism>